<proteinExistence type="predicted"/>
<comment type="caution">
    <text evidence="2">The sequence shown here is derived from an EMBL/GenBank/DDBJ whole genome shotgun (WGS) entry which is preliminary data.</text>
</comment>
<protein>
    <submittedName>
        <fullName evidence="2">Uncharacterized protein</fullName>
    </submittedName>
</protein>
<organism evidence="2 3">
    <name type="scientific">Culex pipiens pipiens</name>
    <name type="common">Northern house mosquito</name>
    <dbReference type="NCBI Taxonomy" id="38569"/>
    <lineage>
        <taxon>Eukaryota</taxon>
        <taxon>Metazoa</taxon>
        <taxon>Ecdysozoa</taxon>
        <taxon>Arthropoda</taxon>
        <taxon>Hexapoda</taxon>
        <taxon>Insecta</taxon>
        <taxon>Pterygota</taxon>
        <taxon>Neoptera</taxon>
        <taxon>Endopterygota</taxon>
        <taxon>Diptera</taxon>
        <taxon>Nematocera</taxon>
        <taxon>Culicoidea</taxon>
        <taxon>Culicidae</taxon>
        <taxon>Culicinae</taxon>
        <taxon>Culicini</taxon>
        <taxon>Culex</taxon>
        <taxon>Culex</taxon>
    </lineage>
</organism>
<dbReference type="AlphaFoldDB" id="A0ABD1DP16"/>
<reference evidence="2 3" key="1">
    <citation type="submission" date="2024-05" db="EMBL/GenBank/DDBJ databases">
        <title>Culex pipiens pipiens assembly and annotation.</title>
        <authorList>
            <person name="Alout H."/>
            <person name="Durand T."/>
        </authorList>
    </citation>
    <scope>NUCLEOTIDE SEQUENCE [LARGE SCALE GENOMIC DNA]</scope>
    <source>
        <strain evidence="2">HA-2024</strain>
        <tissue evidence="2">Whole body</tissue>
    </source>
</reference>
<dbReference type="Proteomes" id="UP001562425">
    <property type="component" value="Unassembled WGS sequence"/>
</dbReference>
<name>A0ABD1DP16_CULPP</name>
<dbReference type="EMBL" id="JBEHCU010004975">
    <property type="protein sequence ID" value="KAL1401326.1"/>
    <property type="molecule type" value="Genomic_DNA"/>
</dbReference>
<accession>A0ABD1DP16</accession>
<evidence type="ECO:0000313" key="3">
    <source>
        <dbReference type="Proteomes" id="UP001562425"/>
    </source>
</evidence>
<keyword evidence="3" id="KW-1185">Reference proteome</keyword>
<feature type="region of interest" description="Disordered" evidence="1">
    <location>
        <begin position="70"/>
        <end position="112"/>
    </location>
</feature>
<evidence type="ECO:0000313" key="2">
    <source>
        <dbReference type="EMBL" id="KAL1401326.1"/>
    </source>
</evidence>
<evidence type="ECO:0000256" key="1">
    <source>
        <dbReference type="SAM" id="MobiDB-lite"/>
    </source>
</evidence>
<gene>
    <name evidence="2" type="ORF">pipiens_006695</name>
</gene>
<sequence>MNFHDPVSVANAFSSDFPTSASGTAPGFWQSLVGVWFSARPDLVGTGCGSGSFSWTTPGGPAWFCNKTEEAPNRCNRPNQKDKNEVTSSPAVAFRSIEIPSPQPSHHENKAV</sequence>